<sequence length="126" mass="14118">MRLGSFSLGIEILWLVCGCENGGCNLSVWLSRKPQIHTLSRGRVGGINAYPTTQWRARAMYLALDTPARVGELYSLWLKAPYASQAWSERLKSVTGVQPKYRVRDSGRSAQDAKEKVYFFIGVDCS</sequence>
<keyword evidence="3" id="KW-1185">Reference proteome</keyword>
<organism evidence="2 3">
    <name type="scientific">Stylosanthes scabra</name>
    <dbReference type="NCBI Taxonomy" id="79078"/>
    <lineage>
        <taxon>Eukaryota</taxon>
        <taxon>Viridiplantae</taxon>
        <taxon>Streptophyta</taxon>
        <taxon>Embryophyta</taxon>
        <taxon>Tracheophyta</taxon>
        <taxon>Spermatophyta</taxon>
        <taxon>Magnoliopsida</taxon>
        <taxon>eudicotyledons</taxon>
        <taxon>Gunneridae</taxon>
        <taxon>Pentapetalae</taxon>
        <taxon>rosids</taxon>
        <taxon>fabids</taxon>
        <taxon>Fabales</taxon>
        <taxon>Fabaceae</taxon>
        <taxon>Papilionoideae</taxon>
        <taxon>50 kb inversion clade</taxon>
        <taxon>dalbergioids sensu lato</taxon>
        <taxon>Dalbergieae</taxon>
        <taxon>Pterocarpus clade</taxon>
        <taxon>Stylosanthes</taxon>
    </lineage>
</organism>
<feature type="signal peptide" evidence="1">
    <location>
        <begin position="1"/>
        <end position="18"/>
    </location>
</feature>
<evidence type="ECO:0000256" key="1">
    <source>
        <dbReference type="SAM" id="SignalP"/>
    </source>
</evidence>
<reference evidence="2 3" key="1">
    <citation type="journal article" date="2023" name="Plants (Basel)">
        <title>Bridging the Gap: Combining Genomics and Transcriptomics Approaches to Understand Stylosanthes scabra, an Orphan Legume from the Brazilian Caatinga.</title>
        <authorList>
            <person name="Ferreira-Neto J.R.C."/>
            <person name="da Silva M.D."/>
            <person name="Binneck E."/>
            <person name="de Melo N.F."/>
            <person name="da Silva R.H."/>
            <person name="de Melo A.L.T.M."/>
            <person name="Pandolfi V."/>
            <person name="Bustamante F.O."/>
            <person name="Brasileiro-Vidal A.C."/>
            <person name="Benko-Iseppon A.M."/>
        </authorList>
    </citation>
    <scope>NUCLEOTIDE SEQUENCE [LARGE SCALE GENOMIC DNA]</scope>
    <source>
        <tissue evidence="2">Leaves</tissue>
    </source>
</reference>
<gene>
    <name evidence="2" type="ORF">PIB30_029275</name>
</gene>
<accession>A0ABU6VAQ0</accession>
<dbReference type="Proteomes" id="UP001341840">
    <property type="component" value="Unassembled WGS sequence"/>
</dbReference>
<proteinExistence type="predicted"/>
<evidence type="ECO:0000313" key="2">
    <source>
        <dbReference type="EMBL" id="MED6170274.1"/>
    </source>
</evidence>
<name>A0ABU6VAQ0_9FABA</name>
<dbReference type="EMBL" id="JASCZI010151153">
    <property type="protein sequence ID" value="MED6170274.1"/>
    <property type="molecule type" value="Genomic_DNA"/>
</dbReference>
<comment type="caution">
    <text evidence="2">The sequence shown here is derived from an EMBL/GenBank/DDBJ whole genome shotgun (WGS) entry which is preliminary data.</text>
</comment>
<protein>
    <submittedName>
        <fullName evidence="2">Uncharacterized protein</fullName>
    </submittedName>
</protein>
<evidence type="ECO:0000313" key="3">
    <source>
        <dbReference type="Proteomes" id="UP001341840"/>
    </source>
</evidence>
<feature type="chain" id="PRO_5045805317" evidence="1">
    <location>
        <begin position="19"/>
        <end position="126"/>
    </location>
</feature>
<keyword evidence="1" id="KW-0732">Signal</keyword>